<dbReference type="AlphaFoldDB" id="A0A2M8G1E8"/>
<dbReference type="Pfam" id="PF12705">
    <property type="entry name" value="PDDEXK_1"/>
    <property type="match status" value="1"/>
</dbReference>
<comment type="caution">
    <text evidence="2">The sequence shown here is derived from an EMBL/GenBank/DDBJ whole genome shotgun (WGS) entry which is preliminary data.</text>
</comment>
<protein>
    <recommendedName>
        <fullName evidence="1">PD-(D/E)XK endonuclease-like domain-containing protein</fullName>
    </recommendedName>
</protein>
<dbReference type="Gene3D" id="3.90.320.10">
    <property type="match status" value="1"/>
</dbReference>
<proteinExistence type="predicted"/>
<accession>A0A2M8G1E8</accession>
<evidence type="ECO:0000313" key="2">
    <source>
        <dbReference type="EMBL" id="PJC65460.1"/>
    </source>
</evidence>
<reference evidence="3" key="1">
    <citation type="submission" date="2017-09" db="EMBL/GenBank/DDBJ databases">
        <title>Depth-based differentiation of microbial function through sediment-hosted aquifers and enrichment of novel symbionts in the deep terrestrial subsurface.</title>
        <authorList>
            <person name="Probst A.J."/>
            <person name="Ladd B."/>
            <person name="Jarett J.K."/>
            <person name="Geller-Mcgrath D.E."/>
            <person name="Sieber C.M.K."/>
            <person name="Emerson J.B."/>
            <person name="Anantharaman K."/>
            <person name="Thomas B.C."/>
            <person name="Malmstrom R."/>
            <person name="Stieglmeier M."/>
            <person name="Klingl A."/>
            <person name="Woyke T."/>
            <person name="Ryan C.M."/>
            <person name="Banfield J.F."/>
        </authorList>
    </citation>
    <scope>NUCLEOTIDE SEQUENCE [LARGE SCALE GENOMIC DNA]</scope>
</reference>
<sequence length="251" mass="29071">MSQYYNPRKTRGLFDPEASEPFRLSRSKIESFIKCPRCFYLDLRLGISQPPGYPFSLNSAVDALLKKEFDIYRAKGDPHPLMEHYGLEAVPFKHEYIELWRDSRRGGVEYIHPETNFRVTGGIDDVWVNPKGELIVVDYKATSKNGEVNLDAEWQDSYKRQVEVYQWLFRRNDFKVSKTAYFVYVNGKTDAEAFDGKLEFDIKLIPYVGDDSWIDGTLKKARHCLESDSLPLASLECDFCAYGKARSETEL</sequence>
<gene>
    <name evidence="2" type="ORF">CO020_00510</name>
</gene>
<dbReference type="InterPro" id="IPR011604">
    <property type="entry name" value="PDDEXK-like_dom_sf"/>
</dbReference>
<dbReference type="InterPro" id="IPR038726">
    <property type="entry name" value="PDDEXK_AddAB-type"/>
</dbReference>
<evidence type="ECO:0000313" key="3">
    <source>
        <dbReference type="Proteomes" id="UP000229674"/>
    </source>
</evidence>
<organism evidence="2 3">
    <name type="scientific">Candidatus Colwellbacteria bacterium CG_4_9_14_0_2_um_filter_50_12</name>
    <dbReference type="NCBI Taxonomy" id="1974538"/>
    <lineage>
        <taxon>Bacteria</taxon>
        <taxon>Candidatus Colwelliibacteriota</taxon>
    </lineage>
</organism>
<feature type="domain" description="PD-(D/E)XK endonuclease-like" evidence="1">
    <location>
        <begin position="23"/>
        <end position="242"/>
    </location>
</feature>
<dbReference type="EMBL" id="PFQX01000023">
    <property type="protein sequence ID" value="PJC65460.1"/>
    <property type="molecule type" value="Genomic_DNA"/>
</dbReference>
<dbReference type="Proteomes" id="UP000229674">
    <property type="component" value="Unassembled WGS sequence"/>
</dbReference>
<evidence type="ECO:0000259" key="1">
    <source>
        <dbReference type="Pfam" id="PF12705"/>
    </source>
</evidence>
<name>A0A2M8G1E8_9BACT</name>